<dbReference type="RefSeq" id="WP_096611926.1">
    <property type="nucleotide sequence ID" value="NZ_NWVD01000003.1"/>
</dbReference>
<accession>A0A2A4HX34</accession>
<dbReference type="InterPro" id="IPR006342">
    <property type="entry name" value="FkbM_mtfrase"/>
</dbReference>
<dbReference type="InterPro" id="IPR029063">
    <property type="entry name" value="SAM-dependent_MTases_sf"/>
</dbReference>
<dbReference type="GO" id="GO:0051999">
    <property type="term" value="P:mannosyl-inositol phosphorylceramide biosynthetic process"/>
    <property type="evidence" value="ECO:0007669"/>
    <property type="project" value="TreeGrafter"/>
</dbReference>
<dbReference type="InterPro" id="IPR051706">
    <property type="entry name" value="Glycosyltransferase_domain"/>
</dbReference>
<comment type="caution">
    <text evidence="3">The sequence shown here is derived from an EMBL/GenBank/DDBJ whole genome shotgun (WGS) entry which is preliminary data.</text>
</comment>
<gene>
    <name evidence="3" type="ORF">COA17_09390</name>
</gene>
<evidence type="ECO:0000259" key="2">
    <source>
        <dbReference type="Pfam" id="PF05050"/>
    </source>
</evidence>
<dbReference type="GO" id="GO:0016020">
    <property type="term" value="C:membrane"/>
    <property type="evidence" value="ECO:0007669"/>
    <property type="project" value="GOC"/>
</dbReference>
<dbReference type="InterPro" id="IPR029044">
    <property type="entry name" value="Nucleotide-diphossugar_trans"/>
</dbReference>
<dbReference type="Proteomes" id="UP000218784">
    <property type="component" value="Unassembled WGS sequence"/>
</dbReference>
<keyword evidence="4" id="KW-1185">Reference proteome</keyword>
<dbReference type="Gene3D" id="3.90.550.20">
    <property type="match status" value="1"/>
</dbReference>
<dbReference type="SUPFAM" id="SSF53448">
    <property type="entry name" value="Nucleotide-diphospho-sugar transferases"/>
    <property type="match status" value="1"/>
</dbReference>
<keyword evidence="1" id="KW-0808">Transferase</keyword>
<dbReference type="Pfam" id="PF05050">
    <property type="entry name" value="Methyltransf_21"/>
    <property type="match status" value="1"/>
</dbReference>
<evidence type="ECO:0000313" key="4">
    <source>
        <dbReference type="Proteomes" id="UP000218784"/>
    </source>
</evidence>
<organism evidence="3 4">
    <name type="scientific">Sphingomonas ginsenosidimutans</name>
    <dbReference type="NCBI Taxonomy" id="862134"/>
    <lineage>
        <taxon>Bacteria</taxon>
        <taxon>Pseudomonadati</taxon>
        <taxon>Pseudomonadota</taxon>
        <taxon>Alphaproteobacteria</taxon>
        <taxon>Sphingomonadales</taxon>
        <taxon>Sphingomonadaceae</taxon>
        <taxon>Sphingomonas</taxon>
    </lineage>
</organism>
<dbReference type="Gene3D" id="3.40.50.150">
    <property type="entry name" value="Vaccinia Virus protein VP39"/>
    <property type="match status" value="1"/>
</dbReference>
<dbReference type="PANTHER" id="PTHR32385:SF15">
    <property type="entry name" value="INOSITOL PHOSPHOCERAMIDE MANNOSYLTRANSFERASE 1"/>
    <property type="match status" value="1"/>
</dbReference>
<sequence>MTTFHRVWFGAKPIPDAYEAYWQAWQRQFPDHRFVTWRDADIDRLPRVRDRLRTLTSMAARADLARYEILYNEGGIYLDCDIMPYRHFDPGALTAELTVCNETSSRDFCSNSFIGAPAGHPIFAQMIDHALAHDIDEERPDKSTGPWLLGAFLKKHYYEPLPTATFYPYLPGEPMSATYMRDLGNTYGIHIWKGSWLSQEVQQDKLLRMVAMGDLSCPTGMLPDFADEWGEDVGLMLDTIRDARRSLVQIAPVLSPDLGLTPEDQVAFCFAKVVHWLLAADRDRMVWQIGAADGVLVDPLRSALVNYDPPALLMEPNPHLFAALERHYANNRHVRLLPLAYGMAVGELVLNAVDPAKVAPLGLPAWVAGISSAYQDRNPLKDGTHPAEMTARIWQCIEPITVPVVDYDTVLARSDGRAPDILVIDAEGMDKEIMEDVLARGCRPLVIHFEVQWMTQEEQDALLDAMAGNYAVLTFGNDMTAYRHDVLMDYARHLYVEHGLPTVFADGLRKAAGLPLVA</sequence>
<feature type="domain" description="Methyltransferase FkbM" evidence="2">
    <location>
        <begin position="288"/>
        <end position="459"/>
    </location>
</feature>
<dbReference type="GO" id="GO:0000030">
    <property type="term" value="F:mannosyltransferase activity"/>
    <property type="evidence" value="ECO:0007669"/>
    <property type="project" value="TreeGrafter"/>
</dbReference>
<dbReference type="Pfam" id="PF04488">
    <property type="entry name" value="Gly_transf_sug"/>
    <property type="match status" value="1"/>
</dbReference>
<name>A0A2A4HX34_9SPHN</name>
<proteinExistence type="predicted"/>
<dbReference type="SUPFAM" id="SSF53335">
    <property type="entry name" value="S-adenosyl-L-methionine-dependent methyltransferases"/>
    <property type="match status" value="1"/>
</dbReference>
<dbReference type="NCBIfam" id="TIGR01444">
    <property type="entry name" value="fkbM_fam"/>
    <property type="match status" value="1"/>
</dbReference>
<dbReference type="PANTHER" id="PTHR32385">
    <property type="entry name" value="MANNOSYL PHOSPHORYLINOSITOL CERAMIDE SYNTHASE"/>
    <property type="match status" value="1"/>
</dbReference>
<evidence type="ECO:0000256" key="1">
    <source>
        <dbReference type="ARBA" id="ARBA00022679"/>
    </source>
</evidence>
<protein>
    <recommendedName>
        <fullName evidence="2">Methyltransferase FkbM domain-containing protein</fullName>
    </recommendedName>
</protein>
<dbReference type="AlphaFoldDB" id="A0A2A4HX34"/>
<reference evidence="3 4" key="1">
    <citation type="submission" date="2017-09" db="EMBL/GenBank/DDBJ databases">
        <title>Sphingomonas ginsenosidimutans KACC 14949, whole genome shotgun sequence.</title>
        <authorList>
            <person name="Feng G."/>
            <person name="Zhu H."/>
        </authorList>
    </citation>
    <scope>NUCLEOTIDE SEQUENCE [LARGE SCALE GENOMIC DNA]</scope>
    <source>
        <strain evidence="3 4">KACC 14949</strain>
    </source>
</reference>
<evidence type="ECO:0000313" key="3">
    <source>
        <dbReference type="EMBL" id="PCG09096.1"/>
    </source>
</evidence>
<dbReference type="InterPro" id="IPR007577">
    <property type="entry name" value="GlycoTrfase_DXD_sugar-bd_CS"/>
</dbReference>
<dbReference type="EMBL" id="NWVD01000003">
    <property type="protein sequence ID" value="PCG09096.1"/>
    <property type="molecule type" value="Genomic_DNA"/>
</dbReference>